<proteinExistence type="inferred from homology"/>
<comment type="caution">
    <text evidence="5">The sequence shown here is derived from an EMBL/GenBank/DDBJ whole genome shotgun (WGS) entry which is preliminary data.</text>
</comment>
<gene>
    <name evidence="5" type="ORF">GCM10025876_14130</name>
</gene>
<reference evidence="6" key="1">
    <citation type="journal article" date="2019" name="Int. J. Syst. Evol. Microbiol.">
        <title>The Global Catalogue of Microorganisms (GCM) 10K type strain sequencing project: providing services to taxonomists for standard genome sequencing and annotation.</title>
        <authorList>
            <consortium name="The Broad Institute Genomics Platform"/>
            <consortium name="The Broad Institute Genome Sequencing Center for Infectious Disease"/>
            <person name="Wu L."/>
            <person name="Ma J."/>
        </authorList>
    </citation>
    <scope>NUCLEOTIDE SEQUENCE [LARGE SCALE GENOMIC DNA]</scope>
    <source>
        <strain evidence="6">NBRC 112299</strain>
    </source>
</reference>
<sequence>MKSSDAARFDVVGACVPSRDAAGLPAPVLGDIGAAASMAARHGAEFVILAGTDDLPLARARRLEWDIEDAGVGLLVASSVSDIAAPRTSVSRLGGLPLMQVQAAQFSGPKRLVKGAVDRAGAVVILAILGLPMLLIALVVKVGSPGPVLFRQERVGRDLQPFAMLKFRSMYTDAESRLSQLAHDSDGNGVLFKMHDDPRVTRAGRLLRRFSLDEAPAGDQRASRRDVDCGAASTAAPRSRGVGRGRGDGAPPGSSSRASRDCGRSPDAPTSRGRTASGSTFTTRRTGR</sequence>
<accession>A0ABQ6IC02</accession>
<evidence type="ECO:0000256" key="2">
    <source>
        <dbReference type="SAM" id="MobiDB-lite"/>
    </source>
</evidence>
<comment type="similarity">
    <text evidence="1">Belongs to the bacterial sugar transferase family.</text>
</comment>
<evidence type="ECO:0000256" key="3">
    <source>
        <dbReference type="SAM" id="Phobius"/>
    </source>
</evidence>
<keyword evidence="3" id="KW-1133">Transmembrane helix</keyword>
<keyword evidence="3" id="KW-0812">Transmembrane</keyword>
<feature type="compositionally biased region" description="Low complexity" evidence="2">
    <location>
        <begin position="270"/>
        <end position="288"/>
    </location>
</feature>
<name>A0ABQ6IC02_9MICO</name>
<dbReference type="Pfam" id="PF02397">
    <property type="entry name" value="Bac_transf"/>
    <property type="match status" value="1"/>
</dbReference>
<evidence type="ECO:0000313" key="6">
    <source>
        <dbReference type="Proteomes" id="UP001157125"/>
    </source>
</evidence>
<dbReference type="Proteomes" id="UP001157125">
    <property type="component" value="Unassembled WGS sequence"/>
</dbReference>
<keyword evidence="3" id="KW-0472">Membrane</keyword>
<evidence type="ECO:0000259" key="4">
    <source>
        <dbReference type="Pfam" id="PF02397"/>
    </source>
</evidence>
<organism evidence="5 6">
    <name type="scientific">Demequina litorisediminis</name>
    <dbReference type="NCBI Taxonomy" id="1849022"/>
    <lineage>
        <taxon>Bacteria</taxon>
        <taxon>Bacillati</taxon>
        <taxon>Actinomycetota</taxon>
        <taxon>Actinomycetes</taxon>
        <taxon>Micrococcales</taxon>
        <taxon>Demequinaceae</taxon>
        <taxon>Demequina</taxon>
    </lineage>
</organism>
<evidence type="ECO:0000256" key="1">
    <source>
        <dbReference type="ARBA" id="ARBA00006464"/>
    </source>
</evidence>
<evidence type="ECO:0000313" key="5">
    <source>
        <dbReference type="EMBL" id="GMA35209.1"/>
    </source>
</evidence>
<dbReference type="PANTHER" id="PTHR30576">
    <property type="entry name" value="COLANIC BIOSYNTHESIS UDP-GLUCOSE LIPID CARRIER TRANSFERASE"/>
    <property type="match status" value="1"/>
</dbReference>
<feature type="transmembrane region" description="Helical" evidence="3">
    <location>
        <begin position="120"/>
        <end position="140"/>
    </location>
</feature>
<keyword evidence="6" id="KW-1185">Reference proteome</keyword>
<dbReference type="EMBL" id="BSUN01000001">
    <property type="protein sequence ID" value="GMA35209.1"/>
    <property type="molecule type" value="Genomic_DNA"/>
</dbReference>
<dbReference type="PANTHER" id="PTHR30576:SF10">
    <property type="entry name" value="SLL5057 PROTEIN"/>
    <property type="match status" value="1"/>
</dbReference>
<dbReference type="InterPro" id="IPR003362">
    <property type="entry name" value="Bact_transf"/>
</dbReference>
<protein>
    <recommendedName>
        <fullName evidence="4">Bacterial sugar transferase domain-containing protein</fullName>
    </recommendedName>
</protein>
<feature type="domain" description="Bacterial sugar transferase" evidence="4">
    <location>
        <begin position="114"/>
        <end position="216"/>
    </location>
</feature>
<feature type="region of interest" description="Disordered" evidence="2">
    <location>
        <begin position="215"/>
        <end position="288"/>
    </location>
</feature>